<evidence type="ECO:0000256" key="1">
    <source>
        <dbReference type="SAM" id="MobiDB-lite"/>
    </source>
</evidence>
<name>B7PR85_IXOSC</name>
<evidence type="ECO:0000313" key="2">
    <source>
        <dbReference type="EMBL" id="EEC09107.1"/>
    </source>
</evidence>
<accession>B7PR85</accession>
<reference evidence="2 4" key="1">
    <citation type="submission" date="2008-03" db="EMBL/GenBank/DDBJ databases">
        <title>Annotation of Ixodes scapularis.</title>
        <authorList>
            <consortium name="Ixodes scapularis Genome Project Consortium"/>
            <person name="Caler E."/>
            <person name="Hannick L.I."/>
            <person name="Bidwell S."/>
            <person name="Joardar V."/>
            <person name="Thiagarajan M."/>
            <person name="Amedeo P."/>
            <person name="Galinsky K.J."/>
            <person name="Schobel S."/>
            <person name="Inman J."/>
            <person name="Hostetler J."/>
            <person name="Miller J."/>
            <person name="Hammond M."/>
            <person name="Megy K."/>
            <person name="Lawson D."/>
            <person name="Kodira C."/>
            <person name="Sutton G."/>
            <person name="Meyer J."/>
            <person name="Hill C.A."/>
            <person name="Birren B."/>
            <person name="Nene V."/>
            <person name="Collins F."/>
            <person name="Alarcon-Chaidez F."/>
            <person name="Wikel S."/>
            <person name="Strausberg R."/>
        </authorList>
    </citation>
    <scope>NUCLEOTIDE SEQUENCE [LARGE SCALE GENOMIC DNA]</scope>
    <source>
        <strain evidence="4">Wikel</strain>
        <strain evidence="2">Wikel colony</strain>
    </source>
</reference>
<dbReference type="Proteomes" id="UP000001555">
    <property type="component" value="Unassembled WGS sequence"/>
</dbReference>
<dbReference type="VEuPathDB" id="VectorBase:ISCI019125"/>
<gene>
    <name evidence="2" type="ORF">IscW_ISCW019125</name>
</gene>
<dbReference type="AlphaFoldDB" id="B7PR85"/>
<dbReference type="InterPro" id="IPR044840">
    <property type="entry name" value="Nup188"/>
</dbReference>
<evidence type="ECO:0000313" key="4">
    <source>
        <dbReference type="Proteomes" id="UP000001555"/>
    </source>
</evidence>
<proteinExistence type="predicted"/>
<dbReference type="PANTHER" id="PTHR31431:SF1">
    <property type="entry name" value="NUCLEOPORIN NUP188"/>
    <property type="match status" value="1"/>
</dbReference>
<dbReference type="InParanoid" id="B7PR85"/>
<evidence type="ECO:0000313" key="3">
    <source>
        <dbReference type="EnsemblMetazoa" id="ISCW019125-PA"/>
    </source>
</evidence>
<keyword evidence="4" id="KW-1185">Reference proteome</keyword>
<dbReference type="OrthoDB" id="102511at2759"/>
<protein>
    <submittedName>
        <fullName evidence="2 3">Uncharacterized protein</fullName>
    </submittedName>
</protein>
<dbReference type="GO" id="GO:0017056">
    <property type="term" value="F:structural constituent of nuclear pore"/>
    <property type="evidence" value="ECO:0007669"/>
    <property type="project" value="InterPro"/>
</dbReference>
<dbReference type="EMBL" id="ABJB011082425">
    <property type="status" value="NOT_ANNOTATED_CDS"/>
    <property type="molecule type" value="Genomic_DNA"/>
</dbReference>
<organism>
    <name type="scientific">Ixodes scapularis</name>
    <name type="common">Black-legged tick</name>
    <name type="synonym">Deer tick</name>
    <dbReference type="NCBI Taxonomy" id="6945"/>
    <lineage>
        <taxon>Eukaryota</taxon>
        <taxon>Metazoa</taxon>
        <taxon>Ecdysozoa</taxon>
        <taxon>Arthropoda</taxon>
        <taxon>Chelicerata</taxon>
        <taxon>Arachnida</taxon>
        <taxon>Acari</taxon>
        <taxon>Parasitiformes</taxon>
        <taxon>Ixodida</taxon>
        <taxon>Ixodoidea</taxon>
        <taxon>Ixodidae</taxon>
        <taxon>Ixodinae</taxon>
        <taxon>Ixodes</taxon>
    </lineage>
</organism>
<sequence length="169" mass="18918">MAEALQLCGVLEKASPYLGACYGGGDRSWLEVYRLLVQLATVMLHTLRHFFIEDVHAFMVLHLDRLISCLMQVRTSPANVHEALVTCHLAYIMASLRTSWPCDQMNPLTTLMRGVCSAASAAISYLCRPTLLQHLIEYKKGSPSTAALRRRDKPASPSALNRRRVRSFT</sequence>
<dbReference type="EnsemblMetazoa" id="ISCW019125-RA">
    <property type="protein sequence ID" value="ISCW019125-PA"/>
    <property type="gene ID" value="ISCW019125"/>
</dbReference>
<dbReference type="PaxDb" id="6945-B7PR85"/>
<reference evidence="3" key="2">
    <citation type="submission" date="2020-05" db="UniProtKB">
        <authorList>
            <consortium name="EnsemblMetazoa"/>
        </authorList>
    </citation>
    <scope>IDENTIFICATION</scope>
    <source>
        <strain evidence="3">wikel</strain>
    </source>
</reference>
<dbReference type="HOGENOM" id="CLU_1580260_0_0_1"/>
<dbReference type="VEuPathDB" id="VectorBase:ISCW019125"/>
<dbReference type="STRING" id="6945.B7PR85"/>
<dbReference type="PANTHER" id="PTHR31431">
    <property type="entry name" value="NUCLEOPORIN NUP188 HOMOLOG"/>
    <property type="match status" value="1"/>
</dbReference>
<feature type="region of interest" description="Disordered" evidence="1">
    <location>
        <begin position="146"/>
        <end position="169"/>
    </location>
</feature>
<dbReference type="EMBL" id="DS770988">
    <property type="protein sequence ID" value="EEC09107.1"/>
    <property type="molecule type" value="Genomic_DNA"/>
</dbReference>
<dbReference type="VEuPathDB" id="VectorBase:ISCP_021455"/>